<accession>A0ACC1SBQ9</accession>
<dbReference type="Proteomes" id="UP001148629">
    <property type="component" value="Unassembled WGS sequence"/>
</dbReference>
<protein>
    <submittedName>
        <fullName evidence="1">Uncharacterized protein</fullName>
    </submittedName>
</protein>
<gene>
    <name evidence="1" type="ORF">NM208_g6768</name>
</gene>
<keyword evidence="2" id="KW-1185">Reference proteome</keyword>
<name>A0ACC1SBQ9_9HYPO</name>
<organism evidence="1 2">
    <name type="scientific">Fusarium decemcellulare</name>
    <dbReference type="NCBI Taxonomy" id="57161"/>
    <lineage>
        <taxon>Eukaryota</taxon>
        <taxon>Fungi</taxon>
        <taxon>Dikarya</taxon>
        <taxon>Ascomycota</taxon>
        <taxon>Pezizomycotina</taxon>
        <taxon>Sordariomycetes</taxon>
        <taxon>Hypocreomycetidae</taxon>
        <taxon>Hypocreales</taxon>
        <taxon>Nectriaceae</taxon>
        <taxon>Fusarium</taxon>
        <taxon>Fusarium decemcellulare species complex</taxon>
    </lineage>
</organism>
<dbReference type="EMBL" id="JANRMS010000651">
    <property type="protein sequence ID" value="KAJ3536330.1"/>
    <property type="molecule type" value="Genomic_DNA"/>
</dbReference>
<evidence type="ECO:0000313" key="1">
    <source>
        <dbReference type="EMBL" id="KAJ3536330.1"/>
    </source>
</evidence>
<sequence>MAVWELKSEGWQLRKRIRLGKLKIAVAAFQVAFGFDSKTTHGPLVTTAGAERADALVQDALEAGDSRRLWLHRRKPCSVVYVYWSPLRSCGLTQLSSCCDSGSKGTSLLKYGKGSGRVATLPCADIAFKRLHLRLSHSRDAHRGKRISSKRQITFPAVAFDGNKSSSPPTPPKALGTADRPVYVEASNTTGHRKATKNSQRHGEMVYASDGND</sequence>
<evidence type="ECO:0000313" key="2">
    <source>
        <dbReference type="Proteomes" id="UP001148629"/>
    </source>
</evidence>
<reference evidence="1" key="1">
    <citation type="submission" date="2022-08" db="EMBL/GenBank/DDBJ databases">
        <title>Genome Sequence of Fusarium decemcellulare.</title>
        <authorList>
            <person name="Buettner E."/>
        </authorList>
    </citation>
    <scope>NUCLEOTIDE SEQUENCE</scope>
    <source>
        <strain evidence="1">Babe19</strain>
    </source>
</reference>
<comment type="caution">
    <text evidence="1">The sequence shown here is derived from an EMBL/GenBank/DDBJ whole genome shotgun (WGS) entry which is preliminary data.</text>
</comment>
<proteinExistence type="predicted"/>